<keyword evidence="1" id="KW-0378">Hydrolase</keyword>
<protein>
    <submittedName>
        <fullName evidence="4">CubicO group peptidase, beta-lactamase class C family</fullName>
    </submittedName>
</protein>
<dbReference type="SUPFAM" id="SSF56601">
    <property type="entry name" value="beta-lactamase/transpeptidase-like"/>
    <property type="match status" value="1"/>
</dbReference>
<dbReference type="AlphaFoldDB" id="A0A9W4DSB7"/>
<evidence type="ECO:0000313" key="4">
    <source>
        <dbReference type="EMBL" id="CAG6392631.1"/>
    </source>
</evidence>
<dbReference type="Gene3D" id="3.40.710.10">
    <property type="entry name" value="DD-peptidase/beta-lactamase superfamily"/>
    <property type="match status" value="1"/>
</dbReference>
<comment type="caution">
    <text evidence="4">The sequence shown here is derived from an EMBL/GenBank/DDBJ whole genome shotgun (WGS) entry which is preliminary data.</text>
</comment>
<dbReference type="EMBL" id="CAJSLV010000046">
    <property type="protein sequence ID" value="CAG6392631.1"/>
    <property type="molecule type" value="Genomic_DNA"/>
</dbReference>
<evidence type="ECO:0000313" key="5">
    <source>
        <dbReference type="Proteomes" id="UP001152519"/>
    </source>
</evidence>
<proteinExistence type="predicted"/>
<sequence>MAPPLSRGTCPEAGLDADEIGRIVPELTAALDTAAGPAWCAGAVVLAGRGRVVALHEAVGWAVRYGSYDAPSGRGVELPAGQRVPMRQGTVFDLASLTKLFTATVAVQQIEAGALDPDAPVSAYVPGLQPGISLRHLLTHTSGLQPELPLYDLPGPAERLAALATEQPRTPPGEQRCYSDLNLLLTQTVLEQVTGRPLDRLVADGITRPLGMRSTRFAPPPSWQRRTAATEDQRRPWGKLDRGMVRGTVHDENAYAMGLVAGHAGLFSTAWDLALFAAALLDGTLPLTPGFGFETDQPWFMGELAGRGALGHTGFTGTCLVLDPASGAFLVLLANTVHPVRHTQGSAPRAAAATRLARALPAGI</sequence>
<accession>A0A9W4DSB7</accession>
<reference evidence="4" key="1">
    <citation type="submission" date="2021-05" db="EMBL/GenBank/DDBJ databases">
        <authorList>
            <person name="Arsene-Ploetze F."/>
        </authorList>
    </citation>
    <scope>NUCLEOTIDE SEQUENCE</scope>
    <source>
        <strain evidence="4">DSM 42138</strain>
    </source>
</reference>
<dbReference type="GO" id="GO:0016787">
    <property type="term" value="F:hydrolase activity"/>
    <property type="evidence" value="ECO:0007669"/>
    <property type="project" value="UniProtKB-KW"/>
</dbReference>
<dbReference type="Proteomes" id="UP001152519">
    <property type="component" value="Unassembled WGS sequence"/>
</dbReference>
<dbReference type="PANTHER" id="PTHR43283:SF11">
    <property type="entry name" value="BETA-LACTAMASE-RELATED DOMAIN-CONTAINING PROTEIN"/>
    <property type="match status" value="1"/>
</dbReference>
<feature type="domain" description="Beta-lactamase-related" evidence="3">
    <location>
        <begin position="42"/>
        <end position="351"/>
    </location>
</feature>
<feature type="region of interest" description="Disordered" evidence="2">
    <location>
        <begin position="213"/>
        <end position="234"/>
    </location>
</feature>
<dbReference type="InterPro" id="IPR012338">
    <property type="entry name" value="Beta-lactam/transpept-like"/>
</dbReference>
<evidence type="ECO:0000256" key="1">
    <source>
        <dbReference type="ARBA" id="ARBA00022801"/>
    </source>
</evidence>
<dbReference type="RefSeq" id="WP_251487379.1">
    <property type="nucleotide sequence ID" value="NZ_CAJSLV010000046.1"/>
</dbReference>
<gene>
    <name evidence="4" type="ORF">SCOCK_180008</name>
</gene>
<dbReference type="Pfam" id="PF00144">
    <property type="entry name" value="Beta-lactamase"/>
    <property type="match status" value="1"/>
</dbReference>
<keyword evidence="5" id="KW-1185">Reference proteome</keyword>
<organism evidence="4 5">
    <name type="scientific">Actinacidiphila cocklensis</name>
    <dbReference type="NCBI Taxonomy" id="887465"/>
    <lineage>
        <taxon>Bacteria</taxon>
        <taxon>Bacillati</taxon>
        <taxon>Actinomycetota</taxon>
        <taxon>Actinomycetes</taxon>
        <taxon>Kitasatosporales</taxon>
        <taxon>Streptomycetaceae</taxon>
        <taxon>Actinacidiphila</taxon>
    </lineage>
</organism>
<evidence type="ECO:0000256" key="2">
    <source>
        <dbReference type="SAM" id="MobiDB-lite"/>
    </source>
</evidence>
<evidence type="ECO:0000259" key="3">
    <source>
        <dbReference type="Pfam" id="PF00144"/>
    </source>
</evidence>
<dbReference type="InterPro" id="IPR001466">
    <property type="entry name" value="Beta-lactam-related"/>
</dbReference>
<dbReference type="InterPro" id="IPR050789">
    <property type="entry name" value="Diverse_Enzym_Activities"/>
</dbReference>
<name>A0A9W4DSB7_9ACTN</name>
<dbReference type="PANTHER" id="PTHR43283">
    <property type="entry name" value="BETA-LACTAMASE-RELATED"/>
    <property type="match status" value="1"/>
</dbReference>